<keyword evidence="3" id="KW-1185">Reference proteome</keyword>
<keyword evidence="1" id="KW-0732">Signal</keyword>
<dbReference type="SUPFAM" id="SSF56925">
    <property type="entry name" value="OMPA-like"/>
    <property type="match status" value="1"/>
</dbReference>
<feature type="signal peptide" evidence="1">
    <location>
        <begin position="1"/>
        <end position="19"/>
    </location>
</feature>
<dbReference type="EMBL" id="RJVQ01000001">
    <property type="protein sequence ID" value="RQW65141.1"/>
    <property type="molecule type" value="Genomic_DNA"/>
</dbReference>
<feature type="chain" id="PRO_5018227871" description="Porin family protein" evidence="1">
    <location>
        <begin position="20"/>
        <end position="179"/>
    </location>
</feature>
<dbReference type="AlphaFoldDB" id="A0A3N9TM31"/>
<evidence type="ECO:0000256" key="1">
    <source>
        <dbReference type="SAM" id="SignalP"/>
    </source>
</evidence>
<dbReference type="Gene3D" id="2.40.160.20">
    <property type="match status" value="1"/>
</dbReference>
<dbReference type="InterPro" id="IPR011250">
    <property type="entry name" value="OMP/PagP_B-barrel"/>
</dbReference>
<gene>
    <name evidence="2" type="ORF">EES38_03655</name>
</gene>
<reference evidence="2 3" key="1">
    <citation type="submission" date="2018-11" db="EMBL/GenBank/DDBJ databases">
        <title>Vibrio LJC006 sp. nov., isolated from seawater during the bloom of the enteromorpha.</title>
        <authorList>
            <person name="Liang J."/>
        </authorList>
    </citation>
    <scope>NUCLEOTIDE SEQUENCE [LARGE SCALE GENOMIC DNA]</scope>
    <source>
        <strain evidence="2 3">LJC006</strain>
    </source>
</reference>
<evidence type="ECO:0008006" key="4">
    <source>
        <dbReference type="Google" id="ProtNLM"/>
    </source>
</evidence>
<evidence type="ECO:0000313" key="3">
    <source>
        <dbReference type="Proteomes" id="UP000281112"/>
    </source>
</evidence>
<dbReference type="OrthoDB" id="5917375at2"/>
<protein>
    <recommendedName>
        <fullName evidence="4">Porin family protein</fullName>
    </recommendedName>
</protein>
<proteinExistence type="predicted"/>
<name>A0A3N9TM31_9VIBR</name>
<sequence length="179" mass="20149">MRYIFVLFLMTAYTNVAFGADDRGFFYRSSSLSTIASQPHLNDSEQLNSSIGYNWKVLPNLGFDIGYIETINHSGTAENPENYHGMFGAALIQQRLKHYATVYARGGLNWIQEKNGSNAPVSFSMIDSEQSTITPFLSIGANIPSPIQRNLELNVELSYQNLQLDEPDTIFLMGAKYRF</sequence>
<dbReference type="RefSeq" id="WP_124935795.1">
    <property type="nucleotide sequence ID" value="NZ_RJVQ01000001.1"/>
</dbReference>
<comment type="caution">
    <text evidence="2">The sequence shown here is derived from an EMBL/GenBank/DDBJ whole genome shotgun (WGS) entry which is preliminary data.</text>
</comment>
<evidence type="ECO:0000313" key="2">
    <source>
        <dbReference type="EMBL" id="RQW65141.1"/>
    </source>
</evidence>
<organism evidence="2 3">
    <name type="scientific">Vibrio viridaestus</name>
    <dbReference type="NCBI Taxonomy" id="2487322"/>
    <lineage>
        <taxon>Bacteria</taxon>
        <taxon>Pseudomonadati</taxon>
        <taxon>Pseudomonadota</taxon>
        <taxon>Gammaproteobacteria</taxon>
        <taxon>Vibrionales</taxon>
        <taxon>Vibrionaceae</taxon>
        <taxon>Vibrio</taxon>
    </lineage>
</organism>
<accession>A0A3N9TM31</accession>
<dbReference type="Proteomes" id="UP000281112">
    <property type="component" value="Unassembled WGS sequence"/>
</dbReference>